<evidence type="ECO:0000313" key="2">
    <source>
        <dbReference type="EMBL" id="KFA91891.1"/>
    </source>
</evidence>
<dbReference type="AlphaFoldDB" id="A0A084STV6"/>
<dbReference type="EMBL" id="JPMI01000123">
    <property type="protein sequence ID" value="KFA91891.1"/>
    <property type="molecule type" value="Genomic_DNA"/>
</dbReference>
<organism evidence="2 3">
    <name type="scientific">Archangium violaceum Cb vi76</name>
    <dbReference type="NCBI Taxonomy" id="1406225"/>
    <lineage>
        <taxon>Bacteria</taxon>
        <taxon>Pseudomonadati</taxon>
        <taxon>Myxococcota</taxon>
        <taxon>Myxococcia</taxon>
        <taxon>Myxococcales</taxon>
        <taxon>Cystobacterineae</taxon>
        <taxon>Archangiaceae</taxon>
        <taxon>Archangium</taxon>
    </lineage>
</organism>
<name>A0A084STV6_9BACT</name>
<dbReference type="InterPro" id="IPR037473">
    <property type="entry name" value="Lcp-like"/>
</dbReference>
<accession>A0A084STV6</accession>
<proteinExistence type="predicted"/>
<gene>
    <name evidence="2" type="ORF">Q664_18825</name>
</gene>
<dbReference type="PANTHER" id="PTHR37539:SF1">
    <property type="entry name" value="ER-BOUND OXYGENASE MPAB_MPAB'_RUBBER OXYGENASE CATALYTIC DOMAIN-CONTAINING PROTEIN"/>
    <property type="match status" value="1"/>
</dbReference>
<protein>
    <recommendedName>
        <fullName evidence="1">ER-bound oxygenase mpaB/mpaB'/Rubber oxygenase catalytic domain-containing protein</fullName>
    </recommendedName>
</protein>
<reference evidence="2 3" key="1">
    <citation type="submission" date="2014-07" db="EMBL/GenBank/DDBJ databases">
        <title>Draft Genome Sequence of Gephyronic Acid Producer, Cystobacter violaceus Strain Cb vi76.</title>
        <authorList>
            <person name="Stevens D.C."/>
            <person name="Young J."/>
            <person name="Carmichael R."/>
            <person name="Tan J."/>
            <person name="Taylor R.E."/>
        </authorList>
    </citation>
    <scope>NUCLEOTIDE SEQUENCE [LARGE SCALE GENOMIC DNA]</scope>
    <source>
        <strain evidence="2 3">Cb vi76</strain>
    </source>
</reference>
<dbReference type="PANTHER" id="PTHR37539">
    <property type="entry name" value="SECRETED PROTEIN-RELATED"/>
    <property type="match status" value="1"/>
</dbReference>
<dbReference type="Proteomes" id="UP000028547">
    <property type="component" value="Unassembled WGS sequence"/>
</dbReference>
<dbReference type="GO" id="GO:0016491">
    <property type="term" value="F:oxidoreductase activity"/>
    <property type="evidence" value="ECO:0007669"/>
    <property type="project" value="InterPro"/>
</dbReference>
<sequence length="379" mass="42292">MRQPMRANRWTDDFLDGFRQRGDPLADETVKTLFQRGQVETANALLQQLIRNDQLVPDELPEMLREYLLRTEQLPTWADPDTVRHGEALFGRYGPQAVVSLFCGALPASYAAAHGVQVIHLTARLATDPFRRIMETAQMLIDVLAPDGLAPGGSGIRSAQKVRLMHAAVRHLILESGQWNPEWGYPINQEDLAGTLVDFSYAVIVGLEKLGCTLSREEQNAYLHCWKVVGHLMGLEAAVLPEDIEDCAALAEVVQRRHFRASPEGQEMTRALIQMAEHVTPGNLFDGMAASLIRHILGEEVADMLKVPPADWTRYLIGPLAMLGRASDELGDHSRVVARLAEVFGRKLVEGMVWMNRGAGRPPFRIPSKLRESWNVQGR</sequence>
<dbReference type="Pfam" id="PF09995">
    <property type="entry name" value="MPAB_Lcp_cat"/>
    <property type="match status" value="1"/>
</dbReference>
<comment type="caution">
    <text evidence="2">The sequence shown here is derived from an EMBL/GenBank/DDBJ whole genome shotgun (WGS) entry which is preliminary data.</text>
</comment>
<evidence type="ECO:0000259" key="1">
    <source>
        <dbReference type="Pfam" id="PF09995"/>
    </source>
</evidence>
<dbReference type="InterPro" id="IPR018713">
    <property type="entry name" value="MPAB/Lcp_cat_dom"/>
</dbReference>
<evidence type="ECO:0000313" key="3">
    <source>
        <dbReference type="Proteomes" id="UP000028547"/>
    </source>
</evidence>
<feature type="domain" description="ER-bound oxygenase mpaB/mpaB'/Rubber oxygenase catalytic" evidence="1">
    <location>
        <begin position="109"/>
        <end position="313"/>
    </location>
</feature>